<organism evidence="8 9">
    <name type="scientific">Corynebacterium kutscheri</name>
    <dbReference type="NCBI Taxonomy" id="35755"/>
    <lineage>
        <taxon>Bacteria</taxon>
        <taxon>Bacillati</taxon>
        <taxon>Actinomycetota</taxon>
        <taxon>Actinomycetes</taxon>
        <taxon>Mycobacteriales</taxon>
        <taxon>Corynebacteriaceae</taxon>
        <taxon>Corynebacterium</taxon>
    </lineage>
</organism>
<evidence type="ECO:0000313" key="8">
    <source>
        <dbReference type="EMBL" id="VEH06941.1"/>
    </source>
</evidence>
<dbReference type="Pfam" id="PF10503">
    <property type="entry name" value="Esterase_PHB"/>
    <property type="match status" value="1"/>
</dbReference>
<evidence type="ECO:0000313" key="9">
    <source>
        <dbReference type="Proteomes" id="UP000271380"/>
    </source>
</evidence>
<dbReference type="PANTHER" id="PTHR38050:SF2">
    <property type="entry name" value="FERULOYL ESTERASE C-RELATED"/>
    <property type="match status" value="1"/>
</dbReference>
<evidence type="ECO:0000256" key="4">
    <source>
        <dbReference type="ARBA" id="ARBA00022729"/>
    </source>
</evidence>
<dbReference type="Proteomes" id="UP000271380">
    <property type="component" value="Chromosome"/>
</dbReference>
<evidence type="ECO:0000256" key="2">
    <source>
        <dbReference type="ARBA" id="ARBA00022525"/>
    </source>
</evidence>
<dbReference type="PANTHER" id="PTHR38050">
    <property type="match status" value="1"/>
</dbReference>
<evidence type="ECO:0000256" key="5">
    <source>
        <dbReference type="ARBA" id="ARBA00022801"/>
    </source>
</evidence>
<evidence type="ECO:0000256" key="7">
    <source>
        <dbReference type="ARBA" id="ARBA00023326"/>
    </source>
</evidence>
<gene>
    <name evidence="8" type="primary">lpqC</name>
    <name evidence="8" type="ORF">NCTC949_01412</name>
</gene>
<dbReference type="Gene3D" id="3.40.50.1820">
    <property type="entry name" value="alpha/beta hydrolase"/>
    <property type="match status" value="1"/>
</dbReference>
<proteinExistence type="predicted"/>
<evidence type="ECO:0000256" key="6">
    <source>
        <dbReference type="ARBA" id="ARBA00023277"/>
    </source>
</evidence>
<accession>A0AB38VSH8</accession>
<evidence type="ECO:0000256" key="3">
    <source>
        <dbReference type="ARBA" id="ARBA00022651"/>
    </source>
</evidence>
<comment type="subcellular location">
    <subcellularLocation>
        <location evidence="1">Secreted</location>
    </subcellularLocation>
</comment>
<keyword evidence="5" id="KW-0378">Hydrolase</keyword>
<keyword evidence="7" id="KW-0624">Polysaccharide degradation</keyword>
<dbReference type="InterPro" id="IPR029058">
    <property type="entry name" value="AB_hydrolase_fold"/>
</dbReference>
<protein>
    <submittedName>
        <fullName evidence="8">Poly(3-hydroxybutyrate) depolymerase</fullName>
    </submittedName>
</protein>
<sequence>MNIFFPLRCFIHALNAAVLSIVLILSVIPVVSAQEVADSILEESEENYVQDNSVSVLLEGAGDVAEAEIIEAPVEDAVTVLDVPELPVVAGQTMSIETLTADAMSRRYLLSVPVNYDSGIAVPVLFAFGGWNNSPEVFRDYSRLNEIAGEEAIIVYPEGVGHAWVGAPYALTSQEQDINFVRQIIDEVAHHYTVDRERIYATGMSNGGGMAALLGCHVPELFAGIAMVSGAYYTPVNQNCSSISIPSLFIHGTDDDVVHYEGGQRHEAYYFPVAEMLASYAERNACTNTPPRTTFVGVGVERQEFENCAAETQHIKALGQAHIWNTEPNAAWEVWSFLARQHRVL</sequence>
<dbReference type="GO" id="GO:0005576">
    <property type="term" value="C:extracellular region"/>
    <property type="evidence" value="ECO:0007669"/>
    <property type="project" value="UniProtKB-SubCell"/>
</dbReference>
<evidence type="ECO:0000256" key="1">
    <source>
        <dbReference type="ARBA" id="ARBA00004613"/>
    </source>
</evidence>
<keyword evidence="6" id="KW-0119">Carbohydrate metabolism</keyword>
<dbReference type="RefSeq" id="WP_126316855.1">
    <property type="nucleotide sequence ID" value="NZ_LR134377.1"/>
</dbReference>
<keyword evidence="3" id="KW-0858">Xylan degradation</keyword>
<dbReference type="GO" id="GO:0030600">
    <property type="term" value="F:feruloyl esterase activity"/>
    <property type="evidence" value="ECO:0007669"/>
    <property type="project" value="InterPro"/>
</dbReference>
<reference evidence="8 9" key="1">
    <citation type="submission" date="2018-12" db="EMBL/GenBank/DDBJ databases">
        <authorList>
            <consortium name="Pathogen Informatics"/>
        </authorList>
    </citation>
    <scope>NUCLEOTIDE SEQUENCE [LARGE SCALE GENOMIC DNA]</scope>
    <source>
        <strain evidence="8 9">NCTC949</strain>
    </source>
</reference>
<dbReference type="SUPFAM" id="SSF53474">
    <property type="entry name" value="alpha/beta-Hydrolases"/>
    <property type="match status" value="1"/>
</dbReference>
<dbReference type="InterPro" id="IPR043595">
    <property type="entry name" value="FaeB/C/D"/>
</dbReference>
<keyword evidence="4" id="KW-0732">Signal</keyword>
<dbReference type="EMBL" id="LR134377">
    <property type="protein sequence ID" value="VEH06941.1"/>
    <property type="molecule type" value="Genomic_DNA"/>
</dbReference>
<dbReference type="InterPro" id="IPR010126">
    <property type="entry name" value="Esterase_phb"/>
</dbReference>
<dbReference type="GO" id="GO:0045493">
    <property type="term" value="P:xylan catabolic process"/>
    <property type="evidence" value="ECO:0007669"/>
    <property type="project" value="UniProtKB-KW"/>
</dbReference>
<dbReference type="AlphaFoldDB" id="A0AB38VSH8"/>
<keyword evidence="2" id="KW-0964">Secreted</keyword>
<name>A0AB38VSH8_9CORY</name>